<dbReference type="CDD" id="cd05674">
    <property type="entry name" value="M20_yscS"/>
    <property type="match status" value="1"/>
</dbReference>
<evidence type="ECO:0000256" key="3">
    <source>
        <dbReference type="ARBA" id="ARBA00022723"/>
    </source>
</evidence>
<dbReference type="PANTHER" id="PTHR45962">
    <property type="entry name" value="N-FATTY-ACYL-AMINO ACID SYNTHASE/HYDROLASE PM20D1"/>
    <property type="match status" value="1"/>
</dbReference>
<dbReference type="Gene3D" id="3.40.630.10">
    <property type="entry name" value="Zn peptidases"/>
    <property type="match status" value="1"/>
</dbReference>
<evidence type="ECO:0000256" key="6">
    <source>
        <dbReference type="PIRSR" id="PIRSR037217-1"/>
    </source>
</evidence>
<gene>
    <name evidence="9" type="ORF">M231_01641</name>
</gene>
<feature type="binding site" evidence="7">
    <location>
        <position position="210"/>
    </location>
    <ligand>
        <name>Zn(2+)</name>
        <dbReference type="ChEBI" id="CHEBI:29105"/>
        <label>1</label>
    </ligand>
</feature>
<feature type="binding site" evidence="7">
    <location>
        <position position="175"/>
    </location>
    <ligand>
        <name>Zn(2+)</name>
        <dbReference type="ChEBI" id="CHEBI:29105"/>
        <label>2</label>
    </ligand>
</feature>
<sequence>MGSKDSLPSPVLGKPKKNWRPRILLALLLTLALAFSVHHKISPVAGLVGHSAIFLRWQKAEYHAQMEVLKAKIQCPKQPEPVYPKLTWNMSDEEQKRSIELFVEAVRIPTQSYDDNGEPNEDPRWEPFFEFQQWLRKSFPVAHEKAKIGYINTLGILATFEGEDPSLKPVVMMSHYDVVPAPSSTYDRWTHPPFSGYNDGTYIWGRGSGDDKTLLVAQWEAITKLLQSDWKPLRTIIFSHGFDEEEVFARRGQGTIAPFLEKRYGQNGILMVIDEGFGTIDDYFGAPFALPAMGEKGYMDVKITLGTAGGHSSIPPEHTGIGIMSQLVLSLEENPFPIKLTPESPILTSLMCASIHGPTFPKSLSKYLKSEGPTSWPNLAKVFASQSRIQRAMVGTTTAVDVINGGVKVNALPELVTAMVNFRIDFDESVGSTKQHVKDTLVGVIEKHGLKFTAFDEELRVGEGNGSYVKVDLIGLPIEPAPRTPAVGGVWEMFAGTVKAVLPGPNGKERYVSPFAPTGNTDCKMYYNLTKNVYRFMGGPMGESFNAHTVDEKSSINSHFQIVKWVHAILQNAGEYQGEE</sequence>
<keyword evidence="9" id="KW-0121">Carboxypeptidase</keyword>
<feature type="binding site" evidence="7">
    <location>
        <position position="245"/>
    </location>
    <ligand>
        <name>Zn(2+)</name>
        <dbReference type="ChEBI" id="CHEBI:29105"/>
        <label>1</label>
    </ligand>
</feature>
<dbReference type="InterPro" id="IPR002933">
    <property type="entry name" value="Peptidase_M20"/>
</dbReference>
<comment type="similarity">
    <text evidence="1">Belongs to the peptidase M20A family.</text>
</comment>
<dbReference type="PIRSF" id="PIRSF037217">
    <property type="entry name" value="Carboxypeptidase_S"/>
    <property type="match status" value="1"/>
</dbReference>
<dbReference type="OrthoDB" id="3064516at2759"/>
<evidence type="ECO:0000256" key="4">
    <source>
        <dbReference type="ARBA" id="ARBA00022801"/>
    </source>
</evidence>
<dbReference type="InterPro" id="IPR036264">
    <property type="entry name" value="Bact_exopeptidase_dim_dom"/>
</dbReference>
<dbReference type="Proteomes" id="UP000289152">
    <property type="component" value="Unassembled WGS sequence"/>
</dbReference>
<organism evidence="9 10">
    <name type="scientific">Tremella mesenterica</name>
    <name type="common">Jelly fungus</name>
    <dbReference type="NCBI Taxonomy" id="5217"/>
    <lineage>
        <taxon>Eukaryota</taxon>
        <taxon>Fungi</taxon>
        <taxon>Dikarya</taxon>
        <taxon>Basidiomycota</taxon>
        <taxon>Agaricomycotina</taxon>
        <taxon>Tremellomycetes</taxon>
        <taxon>Tremellales</taxon>
        <taxon>Tremellaceae</taxon>
        <taxon>Tremella</taxon>
    </lineage>
</organism>
<keyword evidence="2" id="KW-0645">Protease</keyword>
<dbReference type="Pfam" id="PF01546">
    <property type="entry name" value="Peptidase_M20"/>
    <property type="match status" value="1"/>
</dbReference>
<dbReference type="GO" id="GO:0004181">
    <property type="term" value="F:metallocarboxypeptidase activity"/>
    <property type="evidence" value="ECO:0007669"/>
    <property type="project" value="InterPro"/>
</dbReference>
<feature type="domain" description="Peptidase M20 dimerisation" evidence="8">
    <location>
        <begin position="294"/>
        <end position="449"/>
    </location>
</feature>
<dbReference type="InParanoid" id="A0A4Q1BSS3"/>
<accession>A0A4Q1BSS3</accession>
<reference evidence="9 10" key="1">
    <citation type="submission" date="2016-06" db="EMBL/GenBank/DDBJ databases">
        <title>Evolution of pathogenesis and genome organization in the Tremellales.</title>
        <authorList>
            <person name="Cuomo C."/>
            <person name="Litvintseva A."/>
            <person name="Heitman J."/>
            <person name="Chen Y."/>
            <person name="Sun S."/>
            <person name="Springer D."/>
            <person name="Dromer F."/>
            <person name="Young S."/>
            <person name="Zeng Q."/>
            <person name="Chapman S."/>
            <person name="Gujja S."/>
            <person name="Saif S."/>
            <person name="Birren B."/>
        </authorList>
    </citation>
    <scope>NUCLEOTIDE SEQUENCE [LARGE SCALE GENOMIC DNA]</scope>
    <source>
        <strain evidence="9 10">ATCC 28783</strain>
    </source>
</reference>
<dbReference type="EMBL" id="SDIL01000012">
    <property type="protein sequence ID" value="RXK41010.1"/>
    <property type="molecule type" value="Genomic_DNA"/>
</dbReference>
<keyword evidence="4" id="KW-0378">Hydrolase</keyword>
<dbReference type="AlphaFoldDB" id="A0A4Q1BSS3"/>
<dbReference type="STRING" id="5217.A0A4Q1BSS3"/>
<evidence type="ECO:0000256" key="2">
    <source>
        <dbReference type="ARBA" id="ARBA00022670"/>
    </source>
</evidence>
<dbReference type="GO" id="GO:0046872">
    <property type="term" value="F:metal ion binding"/>
    <property type="evidence" value="ECO:0007669"/>
    <property type="project" value="UniProtKB-KW"/>
</dbReference>
<dbReference type="SUPFAM" id="SSF53187">
    <property type="entry name" value="Zn-dependent exopeptidases"/>
    <property type="match status" value="1"/>
</dbReference>
<keyword evidence="10" id="KW-1185">Reference proteome</keyword>
<name>A0A4Q1BSS3_TREME</name>
<dbReference type="InterPro" id="IPR017141">
    <property type="entry name" value="Pept_M20_carboxypep"/>
</dbReference>
<keyword evidence="3 7" id="KW-0479">Metal-binding</keyword>
<dbReference type="FunFam" id="3.40.630.10:FF:000027">
    <property type="entry name" value="N-fatty-acyl-amino acid synthase/hydrolase PM20D1"/>
    <property type="match status" value="1"/>
</dbReference>
<dbReference type="SUPFAM" id="SSF55031">
    <property type="entry name" value="Bacterial exopeptidase dimerisation domain"/>
    <property type="match status" value="1"/>
</dbReference>
<evidence type="ECO:0000256" key="5">
    <source>
        <dbReference type="ARBA" id="ARBA00022833"/>
    </source>
</evidence>
<feature type="active site" evidence="6">
    <location>
        <position position="177"/>
    </location>
</feature>
<evidence type="ECO:0000313" key="9">
    <source>
        <dbReference type="EMBL" id="RXK41010.1"/>
    </source>
</evidence>
<proteinExistence type="inferred from homology"/>
<dbReference type="GO" id="GO:0051603">
    <property type="term" value="P:proteolysis involved in protein catabolic process"/>
    <property type="evidence" value="ECO:0007669"/>
    <property type="project" value="TreeGrafter"/>
</dbReference>
<evidence type="ECO:0000256" key="1">
    <source>
        <dbReference type="ARBA" id="ARBA00006247"/>
    </source>
</evidence>
<dbReference type="Pfam" id="PF07687">
    <property type="entry name" value="M20_dimer"/>
    <property type="match status" value="1"/>
</dbReference>
<evidence type="ECO:0000256" key="7">
    <source>
        <dbReference type="PIRSR" id="PIRSR037217-2"/>
    </source>
</evidence>
<dbReference type="PANTHER" id="PTHR45962:SF1">
    <property type="entry name" value="N-FATTY-ACYL-AMINO ACID SYNTHASE_HYDROLASE PM20D1"/>
    <property type="match status" value="1"/>
</dbReference>
<dbReference type="VEuPathDB" id="FungiDB:TREMEDRAFT_30032"/>
<feature type="binding site" evidence="7">
    <location>
        <position position="274"/>
    </location>
    <ligand>
        <name>Zn(2+)</name>
        <dbReference type="ChEBI" id="CHEBI:29105"/>
        <label>2</label>
    </ligand>
</feature>
<dbReference type="GO" id="GO:0000328">
    <property type="term" value="C:fungal-type vacuole lumen"/>
    <property type="evidence" value="ECO:0007669"/>
    <property type="project" value="TreeGrafter"/>
</dbReference>
<dbReference type="Gene3D" id="3.30.70.360">
    <property type="match status" value="1"/>
</dbReference>
<dbReference type="InterPro" id="IPR011650">
    <property type="entry name" value="Peptidase_M20_dimer"/>
</dbReference>
<evidence type="ECO:0000313" key="10">
    <source>
        <dbReference type="Proteomes" id="UP000289152"/>
    </source>
</evidence>
<keyword evidence="5 7" id="KW-0862">Zinc</keyword>
<feature type="active site" description="Proton acceptor" evidence="6">
    <location>
        <position position="244"/>
    </location>
</feature>
<dbReference type="InterPro" id="IPR047177">
    <property type="entry name" value="Pept_M20A"/>
</dbReference>
<comment type="caution">
    <text evidence="9">The sequence shown here is derived from an EMBL/GenBank/DDBJ whole genome shotgun (WGS) entry which is preliminary data.</text>
</comment>
<evidence type="ECO:0000259" key="8">
    <source>
        <dbReference type="Pfam" id="PF07687"/>
    </source>
</evidence>
<protein>
    <submittedName>
        <fullName evidence="9">Gly-Xaa carboxypeptidase</fullName>
    </submittedName>
</protein>
<feature type="binding site" evidence="7">
    <location>
        <position position="548"/>
    </location>
    <ligand>
        <name>Zn(2+)</name>
        <dbReference type="ChEBI" id="CHEBI:29105"/>
        <label>1</label>
    </ligand>
</feature>
<feature type="binding site" evidence="7">
    <location>
        <position position="210"/>
    </location>
    <ligand>
        <name>Zn(2+)</name>
        <dbReference type="ChEBI" id="CHEBI:29105"/>
        <label>2</label>
    </ligand>
</feature>